<dbReference type="Gene3D" id="1.20.140.10">
    <property type="entry name" value="Butyryl-CoA Dehydrogenase, subunit A, domain 3"/>
    <property type="match status" value="1"/>
</dbReference>
<dbReference type="FunFam" id="2.40.110.10:FF:000002">
    <property type="entry name" value="Acyl-CoA dehydrogenase fadE12"/>
    <property type="match status" value="1"/>
</dbReference>
<comment type="pathway">
    <text evidence="2">Siderophore biosynthesis; mycobactin biosynthesis.</text>
</comment>
<dbReference type="FunFam" id="1.20.140.10:FF:000001">
    <property type="entry name" value="Acyl-CoA dehydrogenase"/>
    <property type="match status" value="1"/>
</dbReference>
<dbReference type="PROSITE" id="PS00073">
    <property type="entry name" value="ACYL_COA_DH_2"/>
    <property type="match status" value="1"/>
</dbReference>
<keyword evidence="5 10" id="KW-0274">FAD</keyword>
<sequence length="392" mass="42905">MPVPTMPRPIFEPDHDALRESFGRFLDAEIVPNYDEWERDGHVPREVLKRVGELGFYGMAVPEEYGGAGTEDFLFNSVLNEEACRRGLAAFSLCFTMQNDVALPYFVELGTEEQRERWLPGIVSGDLLLGIAMTEPQTGSDLAAITTSAKRDGEHFIVNGSKTFITNGVNADLIITAVRTGTTGTYADISLLAVENDTPGFTRGRNLEKLGQHAQDTAELFFTDARVPVANLLGGEGEGFKLMGRNLAQERMSIAVGAIASARGALERTVEYTLDRKAFGRPVGTFQNSRFVLAGCRTEVEVAQAFVDRCLLALNAGTLTPDEAAMAKYWCSEALGRVVDSCLQLHGGYGYMTEYPIARDYADARILRIYGGTTEIMKEIIGRAMGLGDVKR</sequence>
<organism evidence="14">
    <name type="scientific">Paraconexibacter sp. AEG42_29</name>
    <dbReference type="NCBI Taxonomy" id="2997339"/>
    <lineage>
        <taxon>Bacteria</taxon>
        <taxon>Bacillati</taxon>
        <taxon>Actinomycetota</taxon>
        <taxon>Thermoleophilia</taxon>
        <taxon>Solirubrobacterales</taxon>
        <taxon>Paraconexibacteraceae</taxon>
        <taxon>Paraconexibacter</taxon>
    </lineage>
</organism>
<dbReference type="InterPro" id="IPR006091">
    <property type="entry name" value="Acyl-CoA_Oxase/DH_mid-dom"/>
</dbReference>
<dbReference type="Gene3D" id="2.40.110.10">
    <property type="entry name" value="Butyryl-CoA Dehydrogenase, subunit A, domain 2"/>
    <property type="match status" value="1"/>
</dbReference>
<evidence type="ECO:0000256" key="10">
    <source>
        <dbReference type="RuleBase" id="RU362125"/>
    </source>
</evidence>
<comment type="similarity">
    <text evidence="3 10">Belongs to the acyl-CoA dehydrogenase family.</text>
</comment>
<dbReference type="InterPro" id="IPR009075">
    <property type="entry name" value="AcylCo_DH/oxidase_C"/>
</dbReference>
<evidence type="ECO:0000256" key="8">
    <source>
        <dbReference type="ARBA" id="ARBA00040394"/>
    </source>
</evidence>
<dbReference type="InterPro" id="IPR037069">
    <property type="entry name" value="AcylCoA_DH/ox_N_sf"/>
</dbReference>
<feature type="domain" description="Acyl-CoA dehydrogenase/oxidase N-terminal" evidence="13">
    <location>
        <begin position="13"/>
        <end position="126"/>
    </location>
</feature>
<dbReference type="Pfam" id="PF02770">
    <property type="entry name" value="Acyl-CoA_dh_M"/>
    <property type="match status" value="1"/>
</dbReference>
<dbReference type="EMBL" id="CP114014">
    <property type="protein sequence ID" value="XAY07956.1"/>
    <property type="molecule type" value="Genomic_DNA"/>
</dbReference>
<evidence type="ECO:0000256" key="7">
    <source>
        <dbReference type="ARBA" id="ARBA00037085"/>
    </source>
</evidence>
<dbReference type="GO" id="GO:0003995">
    <property type="term" value="F:acyl-CoA dehydrogenase activity"/>
    <property type="evidence" value="ECO:0007669"/>
    <property type="project" value="InterPro"/>
</dbReference>
<dbReference type="InterPro" id="IPR036250">
    <property type="entry name" value="AcylCo_DH-like_C"/>
</dbReference>
<dbReference type="SUPFAM" id="SSF56645">
    <property type="entry name" value="Acyl-CoA dehydrogenase NM domain-like"/>
    <property type="match status" value="1"/>
</dbReference>
<evidence type="ECO:0000259" key="12">
    <source>
        <dbReference type="Pfam" id="PF02770"/>
    </source>
</evidence>
<dbReference type="PANTHER" id="PTHR48083">
    <property type="entry name" value="MEDIUM-CHAIN SPECIFIC ACYL-COA DEHYDROGENASE, MITOCHONDRIAL-RELATED"/>
    <property type="match status" value="1"/>
</dbReference>
<dbReference type="Pfam" id="PF02771">
    <property type="entry name" value="Acyl-CoA_dh_N"/>
    <property type="match status" value="1"/>
</dbReference>
<reference evidence="14" key="1">
    <citation type="submission" date="2022-12" db="EMBL/GenBank/DDBJ databases">
        <title>Paraconexibacter alkalitolerans sp. nov. and Baekduia alba sp. nov., isolated from soil and emended description of the genera Paraconexibacter (Chun et al., 2020) and Baekduia (An et al., 2020).</title>
        <authorList>
            <person name="Vieira S."/>
            <person name="Huber K.J."/>
            <person name="Geppert A."/>
            <person name="Wolf J."/>
            <person name="Neumann-Schaal M."/>
            <person name="Muesken M."/>
            <person name="Overmann J."/>
        </authorList>
    </citation>
    <scope>NUCLEOTIDE SEQUENCE</scope>
    <source>
        <strain evidence="14">AEG42_29</strain>
    </source>
</reference>
<accession>A0AAU7B259</accession>
<evidence type="ECO:0000256" key="2">
    <source>
        <dbReference type="ARBA" id="ARBA00005102"/>
    </source>
</evidence>
<dbReference type="Pfam" id="PF00441">
    <property type="entry name" value="Acyl-CoA_dh_1"/>
    <property type="match status" value="1"/>
</dbReference>
<evidence type="ECO:0000259" key="13">
    <source>
        <dbReference type="Pfam" id="PF02771"/>
    </source>
</evidence>
<keyword evidence="6 10" id="KW-0560">Oxidoreductase</keyword>
<comment type="cofactor">
    <cofactor evidence="1 10">
        <name>FAD</name>
        <dbReference type="ChEBI" id="CHEBI:57692"/>
    </cofactor>
</comment>
<dbReference type="KEGG" id="parq:DSM112329_04850"/>
<evidence type="ECO:0000256" key="5">
    <source>
        <dbReference type="ARBA" id="ARBA00022827"/>
    </source>
</evidence>
<dbReference type="InterPro" id="IPR006089">
    <property type="entry name" value="Acyl-CoA_DH_CS"/>
</dbReference>
<dbReference type="InterPro" id="IPR050741">
    <property type="entry name" value="Acyl-CoA_dehydrogenase"/>
</dbReference>
<evidence type="ECO:0000256" key="6">
    <source>
        <dbReference type="ARBA" id="ARBA00023002"/>
    </source>
</evidence>
<evidence type="ECO:0000259" key="11">
    <source>
        <dbReference type="Pfam" id="PF00441"/>
    </source>
</evidence>
<dbReference type="Gene3D" id="1.10.540.10">
    <property type="entry name" value="Acyl-CoA dehydrogenase/oxidase, N-terminal domain"/>
    <property type="match status" value="1"/>
</dbReference>
<dbReference type="GO" id="GO:0005737">
    <property type="term" value="C:cytoplasm"/>
    <property type="evidence" value="ECO:0007669"/>
    <property type="project" value="TreeGrafter"/>
</dbReference>
<proteinExistence type="inferred from homology"/>
<comment type="function">
    <text evidence="7">Catalyzes the dehydrogenation at the alpha-beta position of ACP-bound acyl chains. This results in the introduction of a double bond in the lipidic chain, which is further transferred to the epsilon-amino group of lysine residue in the mycobactin core by MbtK.</text>
</comment>
<feature type="domain" description="Acyl-CoA dehydrogenase/oxidase C-terminal" evidence="11">
    <location>
        <begin position="237"/>
        <end position="385"/>
    </location>
</feature>
<evidence type="ECO:0000256" key="9">
    <source>
        <dbReference type="ARBA" id="ARBA00042660"/>
    </source>
</evidence>
<name>A0AAU7B259_9ACTN</name>
<dbReference type="InterPro" id="IPR046373">
    <property type="entry name" value="Acyl-CoA_Oxase/DH_mid-dom_sf"/>
</dbReference>
<evidence type="ECO:0000256" key="3">
    <source>
        <dbReference type="ARBA" id="ARBA00009347"/>
    </source>
</evidence>
<evidence type="ECO:0000256" key="1">
    <source>
        <dbReference type="ARBA" id="ARBA00001974"/>
    </source>
</evidence>
<gene>
    <name evidence="14" type="primary">mmgC_15</name>
    <name evidence="14" type="ORF">DSM112329_04850</name>
</gene>
<dbReference type="GO" id="GO:0033539">
    <property type="term" value="P:fatty acid beta-oxidation using acyl-CoA dehydrogenase"/>
    <property type="evidence" value="ECO:0007669"/>
    <property type="project" value="TreeGrafter"/>
</dbReference>
<keyword evidence="4 10" id="KW-0285">Flavoprotein</keyword>
<protein>
    <recommendedName>
        <fullName evidence="8">Acyl-[acyl-carrier-protein] dehydrogenase MbtN</fullName>
    </recommendedName>
    <alternativeName>
        <fullName evidence="9">Mycobactin synthase protein N</fullName>
    </alternativeName>
</protein>
<dbReference type="InterPro" id="IPR013786">
    <property type="entry name" value="AcylCoA_DH/ox_N"/>
</dbReference>
<dbReference type="InterPro" id="IPR009100">
    <property type="entry name" value="AcylCoA_DH/oxidase_NM_dom_sf"/>
</dbReference>
<feature type="domain" description="Acyl-CoA oxidase/dehydrogenase middle" evidence="12">
    <location>
        <begin position="131"/>
        <end position="224"/>
    </location>
</feature>
<dbReference type="AlphaFoldDB" id="A0AAU7B259"/>
<dbReference type="GO" id="GO:0050660">
    <property type="term" value="F:flavin adenine dinucleotide binding"/>
    <property type="evidence" value="ECO:0007669"/>
    <property type="project" value="InterPro"/>
</dbReference>
<evidence type="ECO:0000256" key="4">
    <source>
        <dbReference type="ARBA" id="ARBA00022630"/>
    </source>
</evidence>
<dbReference type="SUPFAM" id="SSF47203">
    <property type="entry name" value="Acyl-CoA dehydrogenase C-terminal domain-like"/>
    <property type="match status" value="1"/>
</dbReference>
<dbReference type="PANTHER" id="PTHR48083:SF20">
    <property type="entry name" value="LONG-CHAIN SPECIFIC ACYL-COA DEHYDROGENASE, MITOCHONDRIAL"/>
    <property type="match status" value="1"/>
</dbReference>
<evidence type="ECO:0000313" key="14">
    <source>
        <dbReference type="EMBL" id="XAY07956.1"/>
    </source>
</evidence>